<name>T1CS59_9ZZZZ</name>
<proteinExistence type="predicted"/>
<dbReference type="Gene3D" id="3.60.15.10">
    <property type="entry name" value="Ribonuclease Z/Hydroxyacylglutathione hydrolase-like"/>
    <property type="match status" value="1"/>
</dbReference>
<dbReference type="PANTHER" id="PTHR15032:SF4">
    <property type="entry name" value="N-ACYL-PHOSPHATIDYLETHANOLAMINE-HYDROLYZING PHOSPHOLIPASE D"/>
    <property type="match status" value="1"/>
</dbReference>
<evidence type="ECO:0000313" key="1">
    <source>
        <dbReference type="EMBL" id="EQD71354.1"/>
    </source>
</evidence>
<dbReference type="GO" id="GO:0005737">
    <property type="term" value="C:cytoplasm"/>
    <property type="evidence" value="ECO:0007669"/>
    <property type="project" value="TreeGrafter"/>
</dbReference>
<accession>T1CS59</accession>
<comment type="caution">
    <text evidence="1">The sequence shown here is derived from an EMBL/GenBank/DDBJ whole genome shotgun (WGS) entry which is preliminary data.</text>
</comment>
<sequence>AISIGAYQPHWYLRPFHVNPAEAVKVFSDIHAQRAFGIHWGTFPLSDENPDQPPQDLDKALKQARIPRANFTVLPLGQITTYSLPLLSLTAPRTP</sequence>
<evidence type="ECO:0008006" key="2">
    <source>
        <dbReference type="Google" id="ProtNLM"/>
    </source>
</evidence>
<dbReference type="InterPro" id="IPR036866">
    <property type="entry name" value="RibonucZ/Hydroxyglut_hydro"/>
</dbReference>
<dbReference type="PANTHER" id="PTHR15032">
    <property type="entry name" value="N-ACYL-PHOSPHATIDYLETHANOLAMINE-HYDROLYZING PHOSPHOLIPASE D"/>
    <property type="match status" value="1"/>
</dbReference>
<reference evidence="1" key="2">
    <citation type="journal article" date="2014" name="ISME J.">
        <title>Microbial stratification in low pH oxic and suboxic macroscopic growths along an acid mine drainage.</title>
        <authorList>
            <person name="Mendez-Garcia C."/>
            <person name="Mesa V."/>
            <person name="Sprenger R.R."/>
            <person name="Richter M."/>
            <person name="Diez M.S."/>
            <person name="Solano J."/>
            <person name="Bargiela R."/>
            <person name="Golyshina O.V."/>
            <person name="Manteca A."/>
            <person name="Ramos J.L."/>
            <person name="Gallego J.R."/>
            <person name="Llorente I."/>
            <person name="Martins Dos Santos V.A."/>
            <person name="Jensen O.N."/>
            <person name="Pelaez A.I."/>
            <person name="Sanchez J."/>
            <person name="Ferrer M."/>
        </authorList>
    </citation>
    <scope>NUCLEOTIDE SEQUENCE</scope>
</reference>
<organism evidence="1">
    <name type="scientific">mine drainage metagenome</name>
    <dbReference type="NCBI Taxonomy" id="410659"/>
    <lineage>
        <taxon>unclassified sequences</taxon>
        <taxon>metagenomes</taxon>
        <taxon>ecological metagenomes</taxon>
    </lineage>
</organism>
<dbReference type="EMBL" id="AUZX01004249">
    <property type="protein sequence ID" value="EQD71354.1"/>
    <property type="molecule type" value="Genomic_DNA"/>
</dbReference>
<feature type="non-terminal residue" evidence="1">
    <location>
        <position position="1"/>
    </location>
</feature>
<gene>
    <name evidence="1" type="ORF">B1A_05825</name>
</gene>
<protein>
    <recommendedName>
        <fullName evidence="2">Metallo-beta-lactamase domain-containing protein</fullName>
    </recommendedName>
</protein>
<dbReference type="AlphaFoldDB" id="T1CS59"/>
<reference evidence="1" key="1">
    <citation type="submission" date="2013-08" db="EMBL/GenBank/DDBJ databases">
        <authorList>
            <person name="Mendez C."/>
            <person name="Richter M."/>
            <person name="Ferrer M."/>
            <person name="Sanchez J."/>
        </authorList>
    </citation>
    <scope>NUCLEOTIDE SEQUENCE</scope>
</reference>